<dbReference type="AlphaFoldDB" id="A0A0E1VY21"/>
<dbReference type="EMBL" id="CM000833">
    <property type="protein sequence ID" value="EET04921.1"/>
    <property type="molecule type" value="Genomic_DNA"/>
</dbReference>
<dbReference type="HOGENOM" id="CLU_152024_0_0_4"/>
<gene>
    <name evidence="1" type="ORF">BURPS1710A_A2084</name>
</gene>
<evidence type="ECO:0000313" key="1">
    <source>
        <dbReference type="EMBL" id="EET04921.1"/>
    </source>
</evidence>
<name>A0A0E1VY21_BURPE</name>
<proteinExistence type="predicted"/>
<organism evidence="1">
    <name type="scientific">Burkholderia pseudomallei 1710a</name>
    <dbReference type="NCBI Taxonomy" id="320371"/>
    <lineage>
        <taxon>Bacteria</taxon>
        <taxon>Pseudomonadati</taxon>
        <taxon>Pseudomonadota</taxon>
        <taxon>Betaproteobacteria</taxon>
        <taxon>Burkholderiales</taxon>
        <taxon>Burkholderiaceae</taxon>
        <taxon>Burkholderia</taxon>
        <taxon>pseudomallei group</taxon>
    </lineage>
</organism>
<protein>
    <submittedName>
        <fullName evidence="1">Uncharacterized protein</fullName>
    </submittedName>
</protein>
<sequence>MEIKLNTKNRTEIADGDIEWKECFSSNGRKYEVGYLRHEENYEHKNTDSDINKKEDFGISVNWPVGDGSWKETDPEVQRRAAITRYSLYIYDGFYRYKLYFTNTKHYSYKFFDETGDSYSVNTYRAGDHFVRFDSDKPKIVYISGG</sequence>
<reference evidence="1" key="1">
    <citation type="submission" date="2009-05" db="EMBL/GenBank/DDBJ databases">
        <authorList>
            <person name="Harkins D.M."/>
            <person name="DeShazer D."/>
            <person name="Woods D.E."/>
            <person name="Brinkac L.M."/>
            <person name="Brown K.A."/>
            <person name="Hung G.C."/>
            <person name="Tuanyok A."/>
            <person name="Zhang B."/>
            <person name="Nierman W.C."/>
        </authorList>
    </citation>
    <scope>NUCLEOTIDE SEQUENCE [LARGE SCALE GENOMIC DNA]</scope>
    <source>
        <strain evidence="1">1710a</strain>
    </source>
</reference>
<dbReference type="Proteomes" id="UP000001812">
    <property type="component" value="Chromosome II"/>
</dbReference>
<accession>A0A0E1VY21</accession>